<evidence type="ECO:0000256" key="1">
    <source>
        <dbReference type="SAM" id="Phobius"/>
    </source>
</evidence>
<dbReference type="RefSeq" id="WP_011892903.1">
    <property type="nucleotide sequence ID" value="NZ_JACKST010000143.1"/>
</dbReference>
<organism evidence="2 3">
    <name type="scientific">Mycolicibacterium gilvum</name>
    <dbReference type="NCBI Taxonomy" id="1804"/>
    <lineage>
        <taxon>Bacteria</taxon>
        <taxon>Bacillati</taxon>
        <taxon>Actinomycetota</taxon>
        <taxon>Actinomycetes</taxon>
        <taxon>Mycobacteriales</taxon>
        <taxon>Mycobacteriaceae</taxon>
        <taxon>Mycolicibacterium</taxon>
    </lineage>
</organism>
<evidence type="ECO:0000313" key="2">
    <source>
        <dbReference type="EMBL" id="STZ45195.1"/>
    </source>
</evidence>
<reference evidence="2 3" key="1">
    <citation type="submission" date="2018-06" db="EMBL/GenBank/DDBJ databases">
        <authorList>
            <consortium name="Pathogen Informatics"/>
            <person name="Doyle S."/>
        </authorList>
    </citation>
    <scope>NUCLEOTIDE SEQUENCE [LARGE SCALE GENOMIC DNA]</scope>
    <source>
        <strain evidence="2 3">NCTC10742</strain>
    </source>
</reference>
<feature type="transmembrane region" description="Helical" evidence="1">
    <location>
        <begin position="46"/>
        <end position="69"/>
    </location>
</feature>
<sequence length="134" mass="13710">MPSPDPSEARPFVLVARLFAVAATVVIVVLFGTAGRLVAAHQLEDVHGAAAIALHVVLGGLLVGLAGLAYARRRGWWTAALAGIAFVYSFVQAALGEGATLAIHVLGSLLIVVSTIWLTAWLFSASPAGTGPAD</sequence>
<accession>A0A378SS73</accession>
<name>A0A378SS73_9MYCO</name>
<proteinExistence type="predicted"/>
<gene>
    <name evidence="2" type="ORF">NCTC10742_04444</name>
</gene>
<keyword evidence="1" id="KW-0812">Transmembrane</keyword>
<dbReference type="OMA" id="TVWLTAW"/>
<keyword evidence="1" id="KW-0472">Membrane</keyword>
<feature type="transmembrane region" description="Helical" evidence="1">
    <location>
        <begin position="101"/>
        <end position="123"/>
    </location>
</feature>
<feature type="transmembrane region" description="Helical" evidence="1">
    <location>
        <begin position="12"/>
        <end position="34"/>
    </location>
</feature>
<feature type="transmembrane region" description="Helical" evidence="1">
    <location>
        <begin position="76"/>
        <end position="95"/>
    </location>
</feature>
<evidence type="ECO:0000313" key="3">
    <source>
        <dbReference type="Proteomes" id="UP000254291"/>
    </source>
</evidence>
<keyword evidence="1" id="KW-1133">Transmembrane helix</keyword>
<protein>
    <recommendedName>
        <fullName evidence="4">Integral membrane protein</fullName>
    </recommendedName>
</protein>
<dbReference type="AlphaFoldDB" id="A0A378SS73"/>
<dbReference type="Proteomes" id="UP000254291">
    <property type="component" value="Unassembled WGS sequence"/>
</dbReference>
<dbReference type="EMBL" id="UGQM01000001">
    <property type="protein sequence ID" value="STZ45195.1"/>
    <property type="molecule type" value="Genomic_DNA"/>
</dbReference>
<evidence type="ECO:0008006" key="4">
    <source>
        <dbReference type="Google" id="ProtNLM"/>
    </source>
</evidence>